<name>A0A645HRR9_9ZZZZ</name>
<proteinExistence type="predicted"/>
<dbReference type="EMBL" id="VSSQ01097629">
    <property type="protein sequence ID" value="MPN40909.1"/>
    <property type="molecule type" value="Genomic_DNA"/>
</dbReference>
<dbReference type="AlphaFoldDB" id="A0A645HRR9"/>
<gene>
    <name evidence="1" type="ORF">SDC9_188449</name>
</gene>
<protein>
    <submittedName>
        <fullName evidence="1">Uncharacterized protein</fullName>
    </submittedName>
</protein>
<comment type="caution">
    <text evidence="1">The sequence shown here is derived from an EMBL/GenBank/DDBJ whole genome shotgun (WGS) entry which is preliminary data.</text>
</comment>
<reference evidence="1" key="1">
    <citation type="submission" date="2019-08" db="EMBL/GenBank/DDBJ databases">
        <authorList>
            <person name="Kucharzyk K."/>
            <person name="Murdoch R.W."/>
            <person name="Higgins S."/>
            <person name="Loffler F."/>
        </authorList>
    </citation>
    <scope>NUCLEOTIDE SEQUENCE</scope>
</reference>
<evidence type="ECO:0000313" key="1">
    <source>
        <dbReference type="EMBL" id="MPN40909.1"/>
    </source>
</evidence>
<organism evidence="1">
    <name type="scientific">bioreactor metagenome</name>
    <dbReference type="NCBI Taxonomy" id="1076179"/>
    <lineage>
        <taxon>unclassified sequences</taxon>
        <taxon>metagenomes</taxon>
        <taxon>ecological metagenomes</taxon>
    </lineage>
</organism>
<sequence>MKGGYSYIKAGKKKSKCSKHKTQQPYGRAIDEVLGIIFRRLHKLHKGSRYNQRYRETVYQYAYSALKQVGAKFIRPFGIQQLRKGRELIAP</sequence>
<accession>A0A645HRR9</accession>